<protein>
    <submittedName>
        <fullName evidence="4">Response regulator with CheY-like receiver domain and winged-helix DNA-binding domain</fullName>
    </submittedName>
</protein>
<dbReference type="OrthoDB" id="9812260at2"/>
<keyword evidence="5" id="KW-1185">Reference proteome</keyword>
<dbReference type="PROSITE" id="PS50110">
    <property type="entry name" value="RESPONSE_REGULATORY"/>
    <property type="match status" value="1"/>
</dbReference>
<dbReference type="KEGG" id="cmp:Cha6605_0899"/>
<dbReference type="STRING" id="1173020.Cha6605_0899"/>
<dbReference type="RefSeq" id="WP_015158353.1">
    <property type="nucleotide sequence ID" value="NC_019697.1"/>
</dbReference>
<dbReference type="PANTHER" id="PTHR44591:SF3">
    <property type="entry name" value="RESPONSE REGULATORY DOMAIN-CONTAINING PROTEIN"/>
    <property type="match status" value="1"/>
</dbReference>
<organism evidence="4 5">
    <name type="scientific">Chamaesiphon minutus (strain ATCC 27169 / PCC 6605)</name>
    <dbReference type="NCBI Taxonomy" id="1173020"/>
    <lineage>
        <taxon>Bacteria</taxon>
        <taxon>Bacillati</taxon>
        <taxon>Cyanobacteriota</taxon>
        <taxon>Cyanophyceae</taxon>
        <taxon>Gomontiellales</taxon>
        <taxon>Chamaesiphonaceae</taxon>
        <taxon>Chamaesiphon</taxon>
    </lineage>
</organism>
<dbReference type="PANTHER" id="PTHR44591">
    <property type="entry name" value="STRESS RESPONSE REGULATOR PROTEIN 1"/>
    <property type="match status" value="1"/>
</dbReference>
<dbReference type="Pfam" id="PF00072">
    <property type="entry name" value="Response_reg"/>
    <property type="match status" value="1"/>
</dbReference>
<proteinExistence type="predicted"/>
<evidence type="ECO:0000313" key="4">
    <source>
        <dbReference type="EMBL" id="AFY92159.1"/>
    </source>
</evidence>
<reference evidence="4 5" key="1">
    <citation type="submission" date="2012-05" db="EMBL/GenBank/DDBJ databases">
        <title>Finished chromosome of genome of Chamaesiphon sp. PCC 6605.</title>
        <authorList>
            <consortium name="US DOE Joint Genome Institute"/>
            <person name="Gugger M."/>
            <person name="Coursin T."/>
            <person name="Rippka R."/>
            <person name="Tandeau De Marsac N."/>
            <person name="Huntemann M."/>
            <person name="Wei C.-L."/>
            <person name="Han J."/>
            <person name="Detter J.C."/>
            <person name="Han C."/>
            <person name="Tapia R."/>
            <person name="Chen A."/>
            <person name="Kyrpides N."/>
            <person name="Mavromatis K."/>
            <person name="Markowitz V."/>
            <person name="Szeto E."/>
            <person name="Ivanova N."/>
            <person name="Pagani I."/>
            <person name="Pati A."/>
            <person name="Goodwin L."/>
            <person name="Nordberg H.P."/>
            <person name="Cantor M.N."/>
            <person name="Hua S.X."/>
            <person name="Woyke T."/>
            <person name="Kerfeld C.A."/>
        </authorList>
    </citation>
    <scope>NUCLEOTIDE SEQUENCE [LARGE SCALE GENOMIC DNA]</scope>
    <source>
        <strain evidence="5">ATCC 27169 / PCC 6605</strain>
    </source>
</reference>
<dbReference type="AlphaFoldDB" id="K9UD68"/>
<dbReference type="HOGENOM" id="CLU_000445_114_72_3"/>
<keyword evidence="4" id="KW-0238">DNA-binding</keyword>
<evidence type="ECO:0000256" key="1">
    <source>
        <dbReference type="ARBA" id="ARBA00022553"/>
    </source>
</evidence>
<keyword evidence="1 2" id="KW-0597">Phosphoprotein</keyword>
<evidence type="ECO:0000313" key="5">
    <source>
        <dbReference type="Proteomes" id="UP000010366"/>
    </source>
</evidence>
<dbReference type="InterPro" id="IPR050595">
    <property type="entry name" value="Bact_response_regulator"/>
</dbReference>
<evidence type="ECO:0000256" key="2">
    <source>
        <dbReference type="PROSITE-ProRule" id="PRU00169"/>
    </source>
</evidence>
<dbReference type="SMART" id="SM00448">
    <property type="entry name" value="REC"/>
    <property type="match status" value="1"/>
</dbReference>
<evidence type="ECO:0000259" key="3">
    <source>
        <dbReference type="PROSITE" id="PS50110"/>
    </source>
</evidence>
<dbReference type="Proteomes" id="UP000010366">
    <property type="component" value="Chromosome"/>
</dbReference>
<dbReference type="InterPro" id="IPR011006">
    <property type="entry name" value="CheY-like_superfamily"/>
</dbReference>
<dbReference type="SUPFAM" id="SSF52172">
    <property type="entry name" value="CheY-like"/>
    <property type="match status" value="1"/>
</dbReference>
<sequence>MNTYSILIVDDEPDNFDVIQSLLPGENYRLHYAISGEHAIASLDKFDPDVILLDVMMPGLNGIEVCKQIKAMSKWQSVPIVMVTALSGKEDLARCLTAGADDFVNKPVNGIELRARVSSMLRIKKQHDRIQSFSKLQRHNIHSLTNDLNEIRLDLAAEFSCEFDRPLDIISETTEHLTENIEQLSTAAIIHILGQNNRSTLQLRKLMKKFWFYLQLVAERPESNYGNASIPKSIVEQSLKNRFKEIALPGNIIYEVEDTQLAVNTTHFQWICDELIEYVISNINPRTRTRIFGEVIDDMFHFSLTNYQRDVEKPSMIEMTKSIQLNTSTYEERELKIGLKIVKKLVNNYDGVFLLSGPNEAETAVYLTLPLVPQRLPMMGSVLKTPTVSVEG</sequence>
<gene>
    <name evidence="4" type="ORF">Cha6605_0899</name>
</gene>
<dbReference type="GO" id="GO:0000160">
    <property type="term" value="P:phosphorelay signal transduction system"/>
    <property type="evidence" value="ECO:0007669"/>
    <property type="project" value="InterPro"/>
</dbReference>
<feature type="domain" description="Response regulatory" evidence="3">
    <location>
        <begin position="5"/>
        <end position="121"/>
    </location>
</feature>
<dbReference type="GO" id="GO:0003677">
    <property type="term" value="F:DNA binding"/>
    <property type="evidence" value="ECO:0007669"/>
    <property type="project" value="UniProtKB-KW"/>
</dbReference>
<feature type="modified residue" description="4-aspartylphosphate" evidence="2">
    <location>
        <position position="54"/>
    </location>
</feature>
<dbReference type="InterPro" id="IPR001789">
    <property type="entry name" value="Sig_transdc_resp-reg_receiver"/>
</dbReference>
<accession>K9UD68</accession>
<dbReference type="eggNOG" id="COG3437">
    <property type="taxonomic scope" value="Bacteria"/>
</dbReference>
<name>K9UD68_CHAP6</name>
<dbReference type="Gene3D" id="3.40.50.2300">
    <property type="match status" value="1"/>
</dbReference>
<dbReference type="EMBL" id="CP003600">
    <property type="protein sequence ID" value="AFY92159.1"/>
    <property type="molecule type" value="Genomic_DNA"/>
</dbReference>